<evidence type="ECO:0000256" key="1">
    <source>
        <dbReference type="ARBA" id="ARBA00009477"/>
    </source>
</evidence>
<sequence>MYSKPIIIAFTAAVISVALNIPAELIQDRITLSTLLGPATAYAEEALKAGMVDPKTGKKIKYWAAPMDPTYIRNEPGKSPMGMDLVPVYEEEGEGKEPSSTIRIDPVTEQNMGVRLGRVQKKAFSKSIRTFGTITYDETGLYSVNTKFNGWIETLYVDFVGERVKEGQPLFDIYSPDLLTAQQEYLIAVQQRKGLNGKRGRDATKGTDRFLDASRTRLAYWDFTDEQIAQLETADEIQKTITIFSPASGVVVKKTALEGHYVKAGEHQYEIADLSTVWVDVDIYEYELPWVRKGMPAEMDLAYIPGKRYLGEVLFIYPFLDPKTRTARLRLSFPNPGDELKPGMYANVYLQSVLPGKRLVVPQEAVIDSGVKKRVFVSRGKGKFEPREVIIGAEGNDYEFEVIDGLVEGEEVVLSGQFMLDSESRLKEAIAKMLEVRSPEADSSDDLDMDSMTMEEDDLDMKDLTMDSDGPAETQGQEKETKP</sequence>
<gene>
    <name evidence="8" type="ORF">DSCW_48620</name>
</gene>
<dbReference type="GO" id="GO:0016020">
    <property type="term" value="C:membrane"/>
    <property type="evidence" value="ECO:0007669"/>
    <property type="project" value="InterPro"/>
</dbReference>
<evidence type="ECO:0000313" key="8">
    <source>
        <dbReference type="EMBL" id="BBO77445.1"/>
    </source>
</evidence>
<dbReference type="OrthoDB" id="9806939at2"/>
<dbReference type="Gene3D" id="2.40.420.20">
    <property type="match status" value="1"/>
</dbReference>
<dbReference type="InterPro" id="IPR051909">
    <property type="entry name" value="MFP_Cation_Efflux"/>
</dbReference>
<reference evidence="8 9" key="1">
    <citation type="submission" date="2019-11" db="EMBL/GenBank/DDBJ databases">
        <title>Comparative genomics of hydrocarbon-degrading Desulfosarcina strains.</title>
        <authorList>
            <person name="Watanabe M."/>
            <person name="Kojima H."/>
            <person name="Fukui M."/>
        </authorList>
    </citation>
    <scope>NUCLEOTIDE SEQUENCE [LARGE SCALE GENOMIC DNA]</scope>
    <source>
        <strain evidence="8 9">PP31</strain>
    </source>
</reference>
<accession>A0A5K7Z9Q3</accession>
<dbReference type="PANTHER" id="PTHR30097">
    <property type="entry name" value="CATION EFFLUX SYSTEM PROTEIN CUSB"/>
    <property type="match status" value="1"/>
</dbReference>
<evidence type="ECO:0000256" key="3">
    <source>
        <dbReference type="SAM" id="MobiDB-lite"/>
    </source>
</evidence>
<dbReference type="NCBIfam" id="TIGR01730">
    <property type="entry name" value="RND_mfp"/>
    <property type="match status" value="1"/>
</dbReference>
<feature type="compositionally biased region" description="Acidic residues" evidence="3">
    <location>
        <begin position="442"/>
        <end position="460"/>
    </location>
</feature>
<dbReference type="InterPro" id="IPR058649">
    <property type="entry name" value="CzcB_C"/>
</dbReference>
<evidence type="ECO:0000313" key="9">
    <source>
        <dbReference type="Proteomes" id="UP000427769"/>
    </source>
</evidence>
<evidence type="ECO:0000259" key="7">
    <source>
        <dbReference type="Pfam" id="PF25975"/>
    </source>
</evidence>
<proteinExistence type="inferred from homology"/>
<dbReference type="Gene3D" id="2.40.50.100">
    <property type="match status" value="1"/>
</dbReference>
<dbReference type="GO" id="GO:0030288">
    <property type="term" value="C:outer membrane-bounded periplasmic space"/>
    <property type="evidence" value="ECO:0007669"/>
    <property type="project" value="TreeGrafter"/>
</dbReference>
<dbReference type="Pfam" id="PF19335">
    <property type="entry name" value="HMBD"/>
    <property type="match status" value="1"/>
</dbReference>
<name>A0A5K7Z9Q3_9BACT</name>
<dbReference type="GO" id="GO:0046914">
    <property type="term" value="F:transition metal ion binding"/>
    <property type="evidence" value="ECO:0007669"/>
    <property type="project" value="TreeGrafter"/>
</dbReference>
<dbReference type="Pfam" id="PF25954">
    <property type="entry name" value="Beta-barrel_RND_2"/>
    <property type="match status" value="1"/>
</dbReference>
<keyword evidence="2" id="KW-0813">Transport</keyword>
<dbReference type="GO" id="GO:0015679">
    <property type="term" value="P:plasma membrane copper ion transport"/>
    <property type="evidence" value="ECO:0007669"/>
    <property type="project" value="TreeGrafter"/>
</dbReference>
<dbReference type="InterPro" id="IPR058792">
    <property type="entry name" value="Beta-barrel_RND_2"/>
</dbReference>
<dbReference type="InterPro" id="IPR006143">
    <property type="entry name" value="RND_pump_MFP"/>
</dbReference>
<dbReference type="SUPFAM" id="SSF111369">
    <property type="entry name" value="HlyD-like secretion proteins"/>
    <property type="match status" value="1"/>
</dbReference>
<dbReference type="GO" id="GO:0022857">
    <property type="term" value="F:transmembrane transporter activity"/>
    <property type="evidence" value="ECO:0007669"/>
    <property type="project" value="InterPro"/>
</dbReference>
<dbReference type="InterPro" id="IPR045800">
    <property type="entry name" value="HMBD"/>
</dbReference>
<dbReference type="Pfam" id="PF25975">
    <property type="entry name" value="CzcB_C"/>
    <property type="match status" value="1"/>
</dbReference>
<evidence type="ECO:0000256" key="2">
    <source>
        <dbReference type="ARBA" id="ARBA00022448"/>
    </source>
</evidence>
<dbReference type="KEGG" id="dwd:DSCW_48620"/>
<dbReference type="PANTHER" id="PTHR30097:SF15">
    <property type="entry name" value="CATION EFFLUX SYSTEM PROTEIN CUSB"/>
    <property type="match status" value="1"/>
</dbReference>
<evidence type="ECO:0000259" key="6">
    <source>
        <dbReference type="Pfam" id="PF25954"/>
    </source>
</evidence>
<feature type="region of interest" description="Disordered" evidence="3">
    <location>
        <begin position="437"/>
        <end position="483"/>
    </location>
</feature>
<feature type="domain" description="CzcB-like C-terminal circularly permuted SH3-like" evidence="7">
    <location>
        <begin position="360"/>
        <end position="420"/>
    </location>
</feature>
<dbReference type="RefSeq" id="WP_155306189.1">
    <property type="nucleotide sequence ID" value="NZ_AP021875.1"/>
</dbReference>
<dbReference type="EMBL" id="AP021875">
    <property type="protein sequence ID" value="BBO77445.1"/>
    <property type="molecule type" value="Genomic_DNA"/>
</dbReference>
<dbReference type="FunFam" id="2.40.30.170:FF:000010">
    <property type="entry name" value="Efflux RND transporter periplasmic adaptor subunit"/>
    <property type="match status" value="1"/>
</dbReference>
<dbReference type="Pfam" id="PF25919">
    <property type="entry name" value="BSH_CusB"/>
    <property type="match status" value="1"/>
</dbReference>
<protein>
    <submittedName>
        <fullName evidence="8">Uncharacterized protein</fullName>
    </submittedName>
</protein>
<dbReference type="Proteomes" id="UP000427769">
    <property type="component" value="Chromosome"/>
</dbReference>
<keyword evidence="9" id="KW-1185">Reference proteome</keyword>
<dbReference type="GO" id="GO:0060003">
    <property type="term" value="P:copper ion export"/>
    <property type="evidence" value="ECO:0007669"/>
    <property type="project" value="TreeGrafter"/>
</dbReference>
<evidence type="ECO:0000259" key="4">
    <source>
        <dbReference type="Pfam" id="PF19335"/>
    </source>
</evidence>
<feature type="domain" description="CusB-like barrel-sandwich hybrid" evidence="5">
    <location>
        <begin position="143"/>
        <end position="271"/>
    </location>
</feature>
<evidence type="ECO:0000259" key="5">
    <source>
        <dbReference type="Pfam" id="PF25919"/>
    </source>
</evidence>
<dbReference type="Gene3D" id="2.40.30.170">
    <property type="match status" value="1"/>
</dbReference>
<organism evidence="8 9">
    <name type="scientific">Desulfosarcina widdelii</name>
    <dbReference type="NCBI Taxonomy" id="947919"/>
    <lineage>
        <taxon>Bacteria</taxon>
        <taxon>Pseudomonadati</taxon>
        <taxon>Thermodesulfobacteriota</taxon>
        <taxon>Desulfobacteria</taxon>
        <taxon>Desulfobacterales</taxon>
        <taxon>Desulfosarcinaceae</taxon>
        <taxon>Desulfosarcina</taxon>
    </lineage>
</organism>
<feature type="domain" description="CusB-like beta-barrel" evidence="6">
    <location>
        <begin position="276"/>
        <end position="351"/>
    </location>
</feature>
<dbReference type="AlphaFoldDB" id="A0A5K7Z9Q3"/>
<comment type="similarity">
    <text evidence="1">Belongs to the membrane fusion protein (MFP) (TC 8.A.1) family.</text>
</comment>
<dbReference type="InterPro" id="IPR058790">
    <property type="entry name" value="BSH_CusB"/>
</dbReference>
<feature type="domain" description="Heavy metal binding" evidence="4">
    <location>
        <begin position="62"/>
        <end position="88"/>
    </location>
</feature>